<dbReference type="PANTHER" id="PTHR34322">
    <property type="entry name" value="TRANSPOSASE, Y1_TNP DOMAIN-CONTAINING"/>
    <property type="match status" value="1"/>
</dbReference>
<gene>
    <name evidence="2" type="ORF">ABEG20_01140</name>
</gene>
<proteinExistence type="predicted"/>
<dbReference type="PANTHER" id="PTHR34322:SF2">
    <property type="entry name" value="TRANSPOSASE IS200-LIKE DOMAIN-CONTAINING PROTEIN"/>
    <property type="match status" value="1"/>
</dbReference>
<dbReference type="SMART" id="SM01321">
    <property type="entry name" value="Y1_Tnp"/>
    <property type="match status" value="1"/>
</dbReference>
<dbReference type="GO" id="GO:0004803">
    <property type="term" value="F:transposase activity"/>
    <property type="evidence" value="ECO:0007669"/>
    <property type="project" value="InterPro"/>
</dbReference>
<accession>A0AAU7K6Q8</accession>
<organism evidence="2">
    <name type="scientific">Pedobacter sp. KACC 23697</name>
    <dbReference type="NCBI Taxonomy" id="3149230"/>
    <lineage>
        <taxon>Bacteria</taxon>
        <taxon>Pseudomonadati</taxon>
        <taxon>Bacteroidota</taxon>
        <taxon>Sphingobacteriia</taxon>
        <taxon>Sphingobacteriales</taxon>
        <taxon>Sphingobacteriaceae</taxon>
        <taxon>Pedobacter</taxon>
    </lineage>
</organism>
<dbReference type="InterPro" id="IPR002686">
    <property type="entry name" value="Transposase_17"/>
</dbReference>
<reference evidence="2" key="1">
    <citation type="submission" date="2024-05" db="EMBL/GenBank/DDBJ databases">
        <authorList>
            <person name="Kim S."/>
            <person name="Heo J."/>
            <person name="Choi H."/>
            <person name="Choi Y."/>
            <person name="Kwon S.-W."/>
            <person name="Kim Y."/>
        </authorList>
    </citation>
    <scope>NUCLEOTIDE SEQUENCE</scope>
    <source>
        <strain evidence="2">KACC 23697</strain>
    </source>
</reference>
<dbReference type="GO" id="GO:0006313">
    <property type="term" value="P:DNA transposition"/>
    <property type="evidence" value="ECO:0007669"/>
    <property type="project" value="InterPro"/>
</dbReference>
<dbReference type="AlphaFoldDB" id="A0AAU7K6Q8"/>
<dbReference type="GO" id="GO:0003677">
    <property type="term" value="F:DNA binding"/>
    <property type="evidence" value="ECO:0007669"/>
    <property type="project" value="InterPro"/>
</dbReference>
<evidence type="ECO:0000259" key="1">
    <source>
        <dbReference type="SMART" id="SM01321"/>
    </source>
</evidence>
<sequence length="219" mass="26072">MPINEKYIEDFVENGFMHIICKSVTGSKLFKDDANRLYFLLKYAKYSIGYLKTYSYILIDNHVHFLIKSTSSDELKSYLKSLSTDSLKTHQKKYLANEICYSEAVEFQMKDFFIAYAMAFNKKNGRSGSLFVNPFRRVRIVDEQHLYQLVIYIHANVLKHGIYKEFKSYKWSSYQTILSEKKTILQREEILDFFGGKDSFTKQHQIQSQYFYTNKYQIE</sequence>
<protein>
    <recommendedName>
        <fullName evidence="1">Transposase IS200-like domain-containing protein</fullName>
    </recommendedName>
</protein>
<dbReference type="RefSeq" id="WP_406825589.1">
    <property type="nucleotide sequence ID" value="NZ_CP157485.1"/>
</dbReference>
<name>A0AAU7K6Q8_9SPHI</name>
<evidence type="ECO:0000313" key="2">
    <source>
        <dbReference type="EMBL" id="XBO48203.1"/>
    </source>
</evidence>
<dbReference type="EMBL" id="CP157485">
    <property type="protein sequence ID" value="XBO48203.1"/>
    <property type="molecule type" value="Genomic_DNA"/>
</dbReference>
<dbReference type="InterPro" id="IPR036515">
    <property type="entry name" value="Transposase_17_sf"/>
</dbReference>
<dbReference type="SUPFAM" id="SSF143422">
    <property type="entry name" value="Transposase IS200-like"/>
    <property type="match status" value="1"/>
</dbReference>
<feature type="domain" description="Transposase IS200-like" evidence="1">
    <location>
        <begin position="12"/>
        <end position="156"/>
    </location>
</feature>
<dbReference type="Gene3D" id="3.30.70.1290">
    <property type="entry name" value="Transposase IS200-like"/>
    <property type="match status" value="1"/>
</dbReference>